<keyword evidence="3" id="KW-1185">Reference proteome</keyword>
<evidence type="ECO:0000313" key="3">
    <source>
        <dbReference type="Proteomes" id="UP000886523"/>
    </source>
</evidence>
<proteinExistence type="predicted"/>
<reference evidence="2" key="1">
    <citation type="journal article" date="2020" name="Nat. Commun.">
        <title>Large-scale genome sequencing of mycorrhizal fungi provides insights into the early evolution of symbiotic traits.</title>
        <authorList>
            <person name="Miyauchi S."/>
            <person name="Kiss E."/>
            <person name="Kuo A."/>
            <person name="Drula E."/>
            <person name="Kohler A."/>
            <person name="Sanchez-Garcia M."/>
            <person name="Morin E."/>
            <person name="Andreopoulos B."/>
            <person name="Barry K.W."/>
            <person name="Bonito G."/>
            <person name="Buee M."/>
            <person name="Carver A."/>
            <person name="Chen C."/>
            <person name="Cichocki N."/>
            <person name="Clum A."/>
            <person name="Culley D."/>
            <person name="Crous P.W."/>
            <person name="Fauchery L."/>
            <person name="Girlanda M."/>
            <person name="Hayes R.D."/>
            <person name="Keri Z."/>
            <person name="LaButti K."/>
            <person name="Lipzen A."/>
            <person name="Lombard V."/>
            <person name="Magnuson J."/>
            <person name="Maillard F."/>
            <person name="Murat C."/>
            <person name="Nolan M."/>
            <person name="Ohm R.A."/>
            <person name="Pangilinan J."/>
            <person name="Pereira M.F."/>
            <person name="Perotto S."/>
            <person name="Peter M."/>
            <person name="Pfister S."/>
            <person name="Riley R."/>
            <person name="Sitrit Y."/>
            <person name="Stielow J.B."/>
            <person name="Szollosi G."/>
            <person name="Zifcakova L."/>
            <person name="Stursova M."/>
            <person name="Spatafora J.W."/>
            <person name="Tedersoo L."/>
            <person name="Vaario L.M."/>
            <person name="Yamada A."/>
            <person name="Yan M."/>
            <person name="Wang P."/>
            <person name="Xu J."/>
            <person name="Bruns T."/>
            <person name="Baldrian P."/>
            <person name="Vilgalys R."/>
            <person name="Dunand C."/>
            <person name="Henrissat B."/>
            <person name="Grigoriev I.V."/>
            <person name="Hibbett D."/>
            <person name="Nagy L.G."/>
            <person name="Martin F.M."/>
        </authorList>
    </citation>
    <scope>NUCLEOTIDE SEQUENCE</scope>
    <source>
        <strain evidence="2">UP504</strain>
    </source>
</reference>
<protein>
    <submittedName>
        <fullName evidence="2">Uncharacterized protein</fullName>
    </submittedName>
</protein>
<evidence type="ECO:0000313" key="2">
    <source>
        <dbReference type="EMBL" id="KAF9502941.1"/>
    </source>
</evidence>
<dbReference type="AlphaFoldDB" id="A0A9P6DEB5"/>
<accession>A0A9P6DEB5</accession>
<name>A0A9P6DEB5_9AGAM</name>
<dbReference type="Proteomes" id="UP000886523">
    <property type="component" value="Unassembled WGS sequence"/>
</dbReference>
<gene>
    <name evidence="2" type="ORF">BS47DRAFT_1490546</name>
</gene>
<evidence type="ECO:0000256" key="1">
    <source>
        <dbReference type="SAM" id="MobiDB-lite"/>
    </source>
</evidence>
<comment type="caution">
    <text evidence="2">The sequence shown here is derived from an EMBL/GenBank/DDBJ whole genome shotgun (WGS) entry which is preliminary data.</text>
</comment>
<feature type="compositionally biased region" description="Basic and acidic residues" evidence="1">
    <location>
        <begin position="377"/>
        <end position="391"/>
    </location>
</feature>
<sequence>MAHRSTSNRYPVRSLMPNAVVWLDQLWWSKEFYGLSMAETQSHSSAVCLTATSNPFLAWWHHPDTPAPRAPTRAVFAKGGRDEWFNISIPNSDNQIRRPQNRSAKLLGEMITNVLQSGVGNILTSCAPNTSMFGRNHSPMQHEIPAVIGATESCRDMNASVPRCPSRCSELCAWKFFPSFGKTTLERKKLITARFDYRSERRGARCRPLGDDDGPQLVTGFHDFTGDYTIRVRCEWRNKNEKIDNDGTERQVEAAESRTMQHALMRRSLFIKDGIIRLKLRLLSLLSNSSARVTSTRNFSGRMVVKIVFYKRLRVTIDLRQSLAAFEAQNNSEYDFHSMIQIHAFSPLPTKEDGPAHRAVAKDGLSSPNTRGAGNDKATRAASTERPDSFHCEGGWTEPKGMSYLYKITSEAR</sequence>
<organism evidence="2 3">
    <name type="scientific">Hydnum rufescens UP504</name>
    <dbReference type="NCBI Taxonomy" id="1448309"/>
    <lineage>
        <taxon>Eukaryota</taxon>
        <taxon>Fungi</taxon>
        <taxon>Dikarya</taxon>
        <taxon>Basidiomycota</taxon>
        <taxon>Agaricomycotina</taxon>
        <taxon>Agaricomycetes</taxon>
        <taxon>Cantharellales</taxon>
        <taxon>Hydnaceae</taxon>
        <taxon>Hydnum</taxon>
    </lineage>
</organism>
<feature type="region of interest" description="Disordered" evidence="1">
    <location>
        <begin position="351"/>
        <end position="393"/>
    </location>
</feature>
<dbReference type="EMBL" id="MU129509">
    <property type="protein sequence ID" value="KAF9502941.1"/>
    <property type="molecule type" value="Genomic_DNA"/>
</dbReference>